<protein>
    <recommendedName>
        <fullName evidence="4">Zinc finger GRF-type domain-containing protein</fullName>
    </recommendedName>
</protein>
<keyword evidence="3" id="KW-1185">Reference proteome</keyword>
<evidence type="ECO:0000256" key="1">
    <source>
        <dbReference type="SAM" id="Phobius"/>
    </source>
</evidence>
<reference evidence="2 3" key="1">
    <citation type="journal article" date="2023" name="Plants (Basel)">
        <title>Bridging the Gap: Combining Genomics and Transcriptomics Approaches to Understand Stylosanthes scabra, an Orphan Legume from the Brazilian Caatinga.</title>
        <authorList>
            <person name="Ferreira-Neto J.R.C."/>
            <person name="da Silva M.D."/>
            <person name="Binneck E."/>
            <person name="de Melo N.F."/>
            <person name="da Silva R.H."/>
            <person name="de Melo A.L.T.M."/>
            <person name="Pandolfi V."/>
            <person name="Bustamante F.O."/>
            <person name="Brasileiro-Vidal A.C."/>
            <person name="Benko-Iseppon A.M."/>
        </authorList>
    </citation>
    <scope>NUCLEOTIDE SEQUENCE [LARGE SCALE GENOMIC DNA]</scope>
    <source>
        <tissue evidence="2">Leaves</tissue>
    </source>
</reference>
<keyword evidence="1" id="KW-0812">Transmembrane</keyword>
<keyword evidence="1" id="KW-0472">Membrane</keyword>
<evidence type="ECO:0000313" key="2">
    <source>
        <dbReference type="EMBL" id="MED6173125.1"/>
    </source>
</evidence>
<gene>
    <name evidence="2" type="ORF">PIB30_056339</name>
</gene>
<evidence type="ECO:0008006" key="4">
    <source>
        <dbReference type="Google" id="ProtNLM"/>
    </source>
</evidence>
<dbReference type="EMBL" id="JASCZI010151484">
    <property type="protein sequence ID" value="MED6173125.1"/>
    <property type="molecule type" value="Genomic_DNA"/>
</dbReference>
<comment type="caution">
    <text evidence="2">The sequence shown here is derived from an EMBL/GenBank/DDBJ whole genome shotgun (WGS) entry which is preliminary data.</text>
</comment>
<dbReference type="Proteomes" id="UP001341840">
    <property type="component" value="Unassembled WGS sequence"/>
</dbReference>
<sequence>MECARPFPARGIQVPIAVPDDHCCCSCFCRSVKGSIHVQLQPICWRGSPFHRCRRSIHFFQWADPDSDSFVVEFGKMKKCVDSLKLRSVVAHRRCKAAIMFGLLGWLICFSLVSI</sequence>
<organism evidence="2 3">
    <name type="scientific">Stylosanthes scabra</name>
    <dbReference type="NCBI Taxonomy" id="79078"/>
    <lineage>
        <taxon>Eukaryota</taxon>
        <taxon>Viridiplantae</taxon>
        <taxon>Streptophyta</taxon>
        <taxon>Embryophyta</taxon>
        <taxon>Tracheophyta</taxon>
        <taxon>Spermatophyta</taxon>
        <taxon>Magnoliopsida</taxon>
        <taxon>eudicotyledons</taxon>
        <taxon>Gunneridae</taxon>
        <taxon>Pentapetalae</taxon>
        <taxon>rosids</taxon>
        <taxon>fabids</taxon>
        <taxon>Fabales</taxon>
        <taxon>Fabaceae</taxon>
        <taxon>Papilionoideae</taxon>
        <taxon>50 kb inversion clade</taxon>
        <taxon>dalbergioids sensu lato</taxon>
        <taxon>Dalbergieae</taxon>
        <taxon>Pterocarpus clade</taxon>
        <taxon>Stylosanthes</taxon>
    </lineage>
</organism>
<name>A0ABU6VKC2_9FABA</name>
<proteinExistence type="predicted"/>
<accession>A0ABU6VKC2</accession>
<feature type="transmembrane region" description="Helical" evidence="1">
    <location>
        <begin position="95"/>
        <end position="113"/>
    </location>
</feature>
<keyword evidence="1" id="KW-1133">Transmembrane helix</keyword>
<evidence type="ECO:0000313" key="3">
    <source>
        <dbReference type="Proteomes" id="UP001341840"/>
    </source>
</evidence>